<keyword evidence="2" id="KW-1185">Reference proteome</keyword>
<comment type="caution">
    <text evidence="1">The sequence shown here is derived from an EMBL/GenBank/DDBJ whole genome shotgun (WGS) entry which is preliminary data.</text>
</comment>
<organism evidence="1 2">
    <name type="scientific">Neofusicoccum parvum</name>
    <dbReference type="NCBI Taxonomy" id="310453"/>
    <lineage>
        <taxon>Eukaryota</taxon>
        <taxon>Fungi</taxon>
        <taxon>Dikarya</taxon>
        <taxon>Ascomycota</taxon>
        <taxon>Pezizomycotina</taxon>
        <taxon>Dothideomycetes</taxon>
        <taxon>Dothideomycetes incertae sedis</taxon>
        <taxon>Botryosphaeriales</taxon>
        <taxon>Botryosphaeriaceae</taxon>
        <taxon>Neofusicoccum</taxon>
    </lineage>
</organism>
<reference evidence="1" key="1">
    <citation type="submission" date="2024-09" db="EMBL/GenBank/DDBJ databases">
        <title>Draft Genome Sequences of Neofusicoccum parvum.</title>
        <authorList>
            <person name="Ashida A."/>
            <person name="Camagna M."/>
            <person name="Tanaka A."/>
            <person name="Takemoto D."/>
        </authorList>
    </citation>
    <scope>NUCLEOTIDE SEQUENCE</scope>
    <source>
        <strain evidence="1">PPO83</strain>
    </source>
</reference>
<dbReference type="EMBL" id="BSXG01000164">
    <property type="protein sequence ID" value="GME50459.1"/>
    <property type="molecule type" value="Genomic_DNA"/>
</dbReference>
<evidence type="ECO:0000313" key="2">
    <source>
        <dbReference type="Proteomes" id="UP001165186"/>
    </source>
</evidence>
<sequence length="346" mass="38233">MSSILAPRRLPRCARSAATPCPRSPRRPLCSNASASRPQVIFSGIQPTGIPHLGNYLGAMQQWVKLQNDAAPSTNLIFSIVDLHAITRTQQPEQLRQWRKEMLASLLAVGLDPKRSIIFNQSASKSSAEKDPKLGLFSYPVLQAADILVHRATHVPVGEDQAQHLEFARQCAGSFNHSVGQRPVLLPPDTILSPARRVMSLVRPEKKMAKSDENPKSRILLNESSEQVRQKIKGAKTDSIEGVSYEPDRRPGVSNLLEIMFYLEAGEEGAPASCDELAQDCKDLSMHAFKERVMDVVDRRLAPMRDRYAELIQADSVLEDVAEEGARKARESASVTIKEVKEAVGL</sequence>
<dbReference type="Proteomes" id="UP001165186">
    <property type="component" value="Unassembled WGS sequence"/>
</dbReference>
<evidence type="ECO:0000313" key="1">
    <source>
        <dbReference type="EMBL" id="GME50459.1"/>
    </source>
</evidence>
<protein>
    <submittedName>
        <fullName evidence="1">Tryptophanyl-tRNA synthetase</fullName>
    </submittedName>
</protein>
<accession>A0ACB5SNY1</accession>
<name>A0ACB5SNY1_9PEZI</name>
<proteinExistence type="predicted"/>
<gene>
    <name evidence="1" type="primary">g3838</name>
    <name evidence="1" type="ORF">NpPPO83_00003838</name>
</gene>